<dbReference type="Proteomes" id="UP000510937">
    <property type="component" value="Plasmid pRHBSTW-00555_6"/>
</dbReference>
<keyword evidence="1" id="KW-0614">Plasmid</keyword>
<sequence>MSNPIEDIIKNESVSDVLRYFGPGRDISKIDRMYVSYKFEVISEGVLLSEYKKLFDNGELKYDSNKNVIKGPNWKEPAFVTQKKYGI</sequence>
<evidence type="ECO:0000313" key="2">
    <source>
        <dbReference type="Proteomes" id="UP000510937"/>
    </source>
</evidence>
<organism evidence="1 2">
    <name type="scientific">Klebsiella grimontii</name>
    <dbReference type="NCBI Taxonomy" id="2058152"/>
    <lineage>
        <taxon>Bacteria</taxon>
        <taxon>Pseudomonadati</taxon>
        <taxon>Pseudomonadota</taxon>
        <taxon>Gammaproteobacteria</taxon>
        <taxon>Enterobacterales</taxon>
        <taxon>Enterobacteriaceae</taxon>
        <taxon>Klebsiella/Raoultella group</taxon>
        <taxon>Klebsiella</taxon>
    </lineage>
</organism>
<gene>
    <name evidence="1" type="ORF">HV234_31035</name>
</gene>
<protein>
    <submittedName>
        <fullName evidence="1">Immunity protein</fullName>
    </submittedName>
</protein>
<geneLocation type="plasmid" evidence="2">
    <name>prhbstw-00555_6</name>
</geneLocation>
<accession>A0ABD7AT91</accession>
<dbReference type="EMBL" id="CP055320">
    <property type="protein sequence ID" value="QLO55912.1"/>
    <property type="molecule type" value="Genomic_DNA"/>
</dbReference>
<name>A0ABD7AT91_9ENTR</name>
<dbReference type="RefSeq" id="WP_064148700.1">
    <property type="nucleotide sequence ID" value="NZ_CABGLA010000037.1"/>
</dbReference>
<evidence type="ECO:0000313" key="1">
    <source>
        <dbReference type="EMBL" id="QLO55912.1"/>
    </source>
</evidence>
<dbReference type="AlphaFoldDB" id="A0ABD7AT91"/>
<proteinExistence type="predicted"/>
<reference evidence="2" key="1">
    <citation type="submission" date="2020-06" db="EMBL/GenBank/DDBJ databases">
        <title>REHAB project genomes.</title>
        <authorList>
            <person name="Shaw L.P."/>
        </authorList>
    </citation>
    <scope>NUCLEOTIDE SEQUENCE [LARGE SCALE GENOMIC DNA]</scope>
    <source>
        <strain evidence="2">RHBSTW-00555</strain>
        <plasmid evidence="2">prhbstw-00555_6</plasmid>
    </source>
</reference>